<dbReference type="InterPro" id="IPR015421">
    <property type="entry name" value="PyrdxlP-dep_Trfase_major"/>
</dbReference>
<proteinExistence type="predicted"/>
<keyword evidence="2 6" id="KW-0032">Aminotransferase</keyword>
<sequence length="553" mass="58950">MGRAGLPDDRNVGRGLPALALRAPKARSVQGRDHDERAAGPHERALLVSLPGEVWPRVLCRRRADLDRRELGGDPKGHGGRDEGARGGPDPVSARERLDGTELPRIVVPPPGPRSRAAARRLRRREGSAIWGSEEAPIVWSRGRGSVVLDLDGNRYLDLTAGFGVLSLGHAAPEVARAVSAQSRKLTQGLGDLMPHETREKLVRRLAALGGRSLGRVLLASTGAEAVELALKTAHVATGRRRVVSFTGAYHGQSYGALAVTDYPGLGAPFARQIPDLAIRVPFPYEYRCPLARRCGRCDLACLDSAFEIVDRELRGPDPPGAVIVEPVQGRSGCVLPPRDFLPRLRALTRERGLILILDEVMTGAGRTGPFWAWEQIGEGAVPDLLVTGKGIGGGVAIAALLGSDALMESWRKHVLPSGEAPHSSTFYAHPLACAGALRAIERLTEPETRAHVERTGAVFAAGLRSLQDGCPAVGDVRAAGLMAAIELVRDRESRTPAPALTAAVLGALLREGVLAYPGGVHDNVICFTPPLTITEEQLGHTIVVLEAALREH</sequence>
<dbReference type="Proteomes" id="UP000319829">
    <property type="component" value="Unassembled WGS sequence"/>
</dbReference>
<keyword evidence="4" id="KW-0663">Pyridoxal phosphate</keyword>
<dbReference type="InterPro" id="IPR049704">
    <property type="entry name" value="Aminotrans_3_PPA_site"/>
</dbReference>
<comment type="caution">
    <text evidence="6">The sequence shown here is derived from an EMBL/GenBank/DDBJ whole genome shotgun (WGS) entry which is preliminary data.</text>
</comment>
<dbReference type="GO" id="GO:0008483">
    <property type="term" value="F:transaminase activity"/>
    <property type="evidence" value="ECO:0007669"/>
    <property type="project" value="UniProtKB-KW"/>
</dbReference>
<comment type="cofactor">
    <cofactor evidence="1">
        <name>pyridoxal 5'-phosphate</name>
        <dbReference type="ChEBI" id="CHEBI:597326"/>
    </cofactor>
</comment>
<dbReference type="SUPFAM" id="SSF53383">
    <property type="entry name" value="PLP-dependent transferases"/>
    <property type="match status" value="1"/>
</dbReference>
<dbReference type="GO" id="GO:0030170">
    <property type="term" value="F:pyridoxal phosphate binding"/>
    <property type="evidence" value="ECO:0007669"/>
    <property type="project" value="InterPro"/>
</dbReference>
<dbReference type="InterPro" id="IPR015422">
    <property type="entry name" value="PyrdxlP-dep_Trfase_small"/>
</dbReference>
<dbReference type="InterPro" id="IPR005814">
    <property type="entry name" value="Aminotrans_3"/>
</dbReference>
<evidence type="ECO:0000313" key="7">
    <source>
        <dbReference type="Proteomes" id="UP000319829"/>
    </source>
</evidence>
<evidence type="ECO:0000256" key="2">
    <source>
        <dbReference type="ARBA" id="ARBA00022576"/>
    </source>
</evidence>
<protein>
    <submittedName>
        <fullName evidence="6">Aspartate aminotransferase family protein</fullName>
    </submittedName>
</protein>
<feature type="compositionally biased region" description="Basic and acidic residues" evidence="5">
    <location>
        <begin position="93"/>
        <end position="102"/>
    </location>
</feature>
<dbReference type="CDD" id="cd00610">
    <property type="entry name" value="OAT_like"/>
    <property type="match status" value="1"/>
</dbReference>
<feature type="compositionally biased region" description="Basic and acidic residues" evidence="5">
    <location>
        <begin position="69"/>
        <end position="85"/>
    </location>
</feature>
<dbReference type="Gene3D" id="3.40.640.10">
    <property type="entry name" value="Type I PLP-dependent aspartate aminotransferase-like (Major domain)"/>
    <property type="match status" value="1"/>
</dbReference>
<reference evidence="6 7" key="1">
    <citation type="journal article" date="2019" name="Nat. Microbiol.">
        <title>Mediterranean grassland soil C-N compound turnover is dependent on rainfall and depth, and is mediated by genomically divergent microorganisms.</title>
        <authorList>
            <person name="Diamond S."/>
            <person name="Andeer P.F."/>
            <person name="Li Z."/>
            <person name="Crits-Christoph A."/>
            <person name="Burstein D."/>
            <person name="Anantharaman K."/>
            <person name="Lane K.R."/>
            <person name="Thomas B.C."/>
            <person name="Pan C."/>
            <person name="Northen T.R."/>
            <person name="Banfield J.F."/>
        </authorList>
    </citation>
    <scope>NUCLEOTIDE SEQUENCE [LARGE SCALE GENOMIC DNA]</scope>
    <source>
        <strain evidence="6">WS_4</strain>
    </source>
</reference>
<gene>
    <name evidence="6" type="ORF">E6K74_04685</name>
</gene>
<dbReference type="AlphaFoldDB" id="A0A538SU34"/>
<feature type="compositionally biased region" description="Basic and acidic residues" evidence="5">
    <location>
        <begin position="1"/>
        <end position="12"/>
    </location>
</feature>
<dbReference type="GO" id="GO:0042802">
    <property type="term" value="F:identical protein binding"/>
    <property type="evidence" value="ECO:0007669"/>
    <property type="project" value="TreeGrafter"/>
</dbReference>
<dbReference type="InterPro" id="IPR050103">
    <property type="entry name" value="Class-III_PLP-dep_AT"/>
</dbReference>
<organism evidence="6 7">
    <name type="scientific">Eiseniibacteriota bacterium</name>
    <dbReference type="NCBI Taxonomy" id="2212470"/>
    <lineage>
        <taxon>Bacteria</taxon>
        <taxon>Candidatus Eiseniibacteriota</taxon>
    </lineage>
</organism>
<feature type="region of interest" description="Disordered" evidence="5">
    <location>
        <begin position="69"/>
        <end position="117"/>
    </location>
</feature>
<evidence type="ECO:0000256" key="1">
    <source>
        <dbReference type="ARBA" id="ARBA00001933"/>
    </source>
</evidence>
<dbReference type="Gene3D" id="3.90.1150.10">
    <property type="entry name" value="Aspartate Aminotransferase, domain 1"/>
    <property type="match status" value="1"/>
</dbReference>
<dbReference type="PROSITE" id="PS00600">
    <property type="entry name" value="AA_TRANSFER_CLASS_3"/>
    <property type="match status" value="1"/>
</dbReference>
<feature type="compositionally biased region" description="Low complexity" evidence="5">
    <location>
        <begin position="13"/>
        <end position="23"/>
    </location>
</feature>
<evidence type="ECO:0000256" key="4">
    <source>
        <dbReference type="ARBA" id="ARBA00022898"/>
    </source>
</evidence>
<keyword evidence="3 6" id="KW-0808">Transferase</keyword>
<accession>A0A538SU34</accession>
<dbReference type="InterPro" id="IPR015424">
    <property type="entry name" value="PyrdxlP-dep_Trfase"/>
</dbReference>
<feature type="region of interest" description="Disordered" evidence="5">
    <location>
        <begin position="1"/>
        <end position="45"/>
    </location>
</feature>
<dbReference type="PANTHER" id="PTHR11986:SF79">
    <property type="entry name" value="ACETYLORNITHINE AMINOTRANSFERASE, MITOCHONDRIAL"/>
    <property type="match status" value="1"/>
</dbReference>
<feature type="compositionally biased region" description="Basic and acidic residues" evidence="5">
    <location>
        <begin position="30"/>
        <end position="45"/>
    </location>
</feature>
<dbReference type="EMBL" id="VBOU01000048">
    <property type="protein sequence ID" value="TMQ54913.1"/>
    <property type="molecule type" value="Genomic_DNA"/>
</dbReference>
<evidence type="ECO:0000256" key="3">
    <source>
        <dbReference type="ARBA" id="ARBA00022679"/>
    </source>
</evidence>
<evidence type="ECO:0000256" key="5">
    <source>
        <dbReference type="SAM" id="MobiDB-lite"/>
    </source>
</evidence>
<dbReference type="PANTHER" id="PTHR11986">
    <property type="entry name" value="AMINOTRANSFERASE CLASS III"/>
    <property type="match status" value="1"/>
</dbReference>
<evidence type="ECO:0000313" key="6">
    <source>
        <dbReference type="EMBL" id="TMQ54913.1"/>
    </source>
</evidence>
<dbReference type="Pfam" id="PF00202">
    <property type="entry name" value="Aminotran_3"/>
    <property type="match status" value="1"/>
</dbReference>
<name>A0A538SU34_UNCEI</name>